<dbReference type="Proteomes" id="UP001396898">
    <property type="component" value="Unassembled WGS sequence"/>
</dbReference>
<dbReference type="InterPro" id="IPR056125">
    <property type="entry name" value="DUF7708"/>
</dbReference>
<comment type="caution">
    <text evidence="5">The sequence shown here is derived from an EMBL/GenBank/DDBJ whole genome shotgun (WGS) entry which is preliminary data.</text>
</comment>
<protein>
    <recommendedName>
        <fullName evidence="7">NACHT domain-containing protein</fullName>
    </recommendedName>
</protein>
<accession>A0ABR1R756</accession>
<name>A0ABR1R756_9PEZI</name>
<dbReference type="EMBL" id="JAQQWI010000018">
    <property type="protein sequence ID" value="KAK8001641.1"/>
    <property type="molecule type" value="Genomic_DNA"/>
</dbReference>
<keyword evidence="6" id="KW-1185">Reference proteome</keyword>
<reference evidence="5 6" key="1">
    <citation type="submission" date="2023-01" db="EMBL/GenBank/DDBJ databases">
        <title>Analysis of 21 Apiospora genomes using comparative genomics revels a genus with tremendous synthesis potential of carbohydrate active enzymes and secondary metabolites.</title>
        <authorList>
            <person name="Sorensen T."/>
        </authorList>
    </citation>
    <scope>NUCLEOTIDE SEQUENCE [LARGE SCALE GENOMIC DNA]</scope>
    <source>
        <strain evidence="5 6">CBS 20057</strain>
    </source>
</reference>
<dbReference type="InterPro" id="IPR056884">
    <property type="entry name" value="NPHP3-like_N"/>
</dbReference>
<proteinExistence type="predicted"/>
<evidence type="ECO:0000256" key="2">
    <source>
        <dbReference type="SAM" id="MobiDB-lite"/>
    </source>
</evidence>
<sequence length="537" mass="60443">MSATESDLMQGAANETGDVAARNPSLTGTSVNSAQEPSGQHPSSPNASWYTPGSDFGLYAVALEACRTSKTRLSKLKLTVEERQLLVVPPTDASSLLEKLNFITEDRQTKAVETKWQKRTSTFFVGFCRVVDKTSALVSIMLPQSPEYTVTFGVLVLLFRAVVTKSDREEALMTYLETMASKLPVAEFYRSAFPTAAIKIVVANIFSEMMKLLDQALVYYRSPRLGKLVDAVIQPTESKFKKYISQIDMEVQKLADLKNIAHEAQAIDIHEMVTQTGKGRTPPEYHQRRFTRFTDMQQRWQVCTMSFERYMQDLEKALFSSPDALYWDPDEAFSRLTRRGFRLSPKDHWDNNGVLVKLVHWSQTRCPLLWIGGQSGNQDPWVTELSLDIVQALLPQQITVLYVFCSDVASASASFTPADLVRILIAQLLRIHPQLAYEHPLSYSALRFQNASRFEDLWEILEELASSLAGIYIVIDRIEECGFDDDADLKTDLLPSLARLVHGINESRAIVTSTYEVPSEAFDEDLEGVVDDVYIAT</sequence>
<feature type="compositionally biased region" description="Polar residues" evidence="2">
    <location>
        <begin position="24"/>
        <end position="47"/>
    </location>
</feature>
<evidence type="ECO:0008006" key="7">
    <source>
        <dbReference type="Google" id="ProtNLM"/>
    </source>
</evidence>
<evidence type="ECO:0000256" key="1">
    <source>
        <dbReference type="ARBA" id="ARBA00022737"/>
    </source>
</evidence>
<evidence type="ECO:0000313" key="6">
    <source>
        <dbReference type="Proteomes" id="UP001396898"/>
    </source>
</evidence>
<evidence type="ECO:0000259" key="4">
    <source>
        <dbReference type="Pfam" id="PF24883"/>
    </source>
</evidence>
<organism evidence="5 6">
    <name type="scientific">Apiospora marii</name>
    <dbReference type="NCBI Taxonomy" id="335849"/>
    <lineage>
        <taxon>Eukaryota</taxon>
        <taxon>Fungi</taxon>
        <taxon>Dikarya</taxon>
        <taxon>Ascomycota</taxon>
        <taxon>Pezizomycotina</taxon>
        <taxon>Sordariomycetes</taxon>
        <taxon>Xylariomycetidae</taxon>
        <taxon>Amphisphaeriales</taxon>
        <taxon>Apiosporaceae</taxon>
        <taxon>Apiospora</taxon>
    </lineage>
</organism>
<evidence type="ECO:0000313" key="5">
    <source>
        <dbReference type="EMBL" id="KAK8001641.1"/>
    </source>
</evidence>
<feature type="region of interest" description="Disordered" evidence="2">
    <location>
        <begin position="1"/>
        <end position="47"/>
    </location>
</feature>
<gene>
    <name evidence="5" type="ORF">PG991_013863</name>
</gene>
<feature type="domain" description="Nephrocystin 3-like N-terminal" evidence="4">
    <location>
        <begin position="360"/>
        <end position="502"/>
    </location>
</feature>
<keyword evidence="1" id="KW-0677">Repeat</keyword>
<feature type="domain" description="DUF7708" evidence="3">
    <location>
        <begin position="123"/>
        <end position="265"/>
    </location>
</feature>
<dbReference type="Pfam" id="PF24883">
    <property type="entry name" value="NPHP3_N"/>
    <property type="match status" value="1"/>
</dbReference>
<dbReference type="Pfam" id="PF24809">
    <property type="entry name" value="DUF7708"/>
    <property type="match status" value="1"/>
</dbReference>
<evidence type="ECO:0000259" key="3">
    <source>
        <dbReference type="Pfam" id="PF24809"/>
    </source>
</evidence>